<gene>
    <name evidence="1" type="ORF">TSPI_09056</name>
</gene>
<sequence length="90" mass="9915">MPTRWRDNDGPSYNNWLRLLAVSTGGRPDVAQHPLIGAVSHPSLSCVGDAAWHKSRRLCLASHRLTSLQLQSNAATFLIGQRHIKASFAQ</sequence>
<organism evidence="1 2">
    <name type="scientific">Trichinella spiralis</name>
    <name type="common">Trichina worm</name>
    <dbReference type="NCBI Taxonomy" id="6334"/>
    <lineage>
        <taxon>Eukaryota</taxon>
        <taxon>Metazoa</taxon>
        <taxon>Ecdysozoa</taxon>
        <taxon>Nematoda</taxon>
        <taxon>Enoplea</taxon>
        <taxon>Dorylaimia</taxon>
        <taxon>Trichinellida</taxon>
        <taxon>Trichinellidae</taxon>
        <taxon>Trichinella</taxon>
    </lineage>
</organism>
<evidence type="ECO:0000313" key="2">
    <source>
        <dbReference type="Proteomes" id="UP001558632"/>
    </source>
</evidence>
<comment type="caution">
    <text evidence="1">The sequence shown here is derived from an EMBL/GenBank/DDBJ whole genome shotgun (WGS) entry which is preliminary data.</text>
</comment>
<reference evidence="1 2" key="1">
    <citation type="submission" date="2024-07" db="EMBL/GenBank/DDBJ databases">
        <title>Enhanced genomic and transcriptomic resources for Trichinella pseudospiralis and T. spiralis underpin the discovery of pronounced molecular differences between stages and species.</title>
        <authorList>
            <person name="Pasi K.K."/>
            <person name="La Rosa G."/>
            <person name="Gomez-Morales M.A."/>
            <person name="Tosini F."/>
            <person name="Sumanam S."/>
            <person name="Young N.D."/>
            <person name="Chang B.C."/>
            <person name="Robin G.B."/>
        </authorList>
    </citation>
    <scope>NUCLEOTIDE SEQUENCE [LARGE SCALE GENOMIC DNA]</scope>
    <source>
        <strain evidence="1">ISS534</strain>
    </source>
</reference>
<dbReference type="Proteomes" id="UP001558632">
    <property type="component" value="Unassembled WGS sequence"/>
</dbReference>
<dbReference type="EMBL" id="JBEUSY010000310">
    <property type="protein sequence ID" value="KAL1238526.1"/>
    <property type="molecule type" value="Genomic_DNA"/>
</dbReference>
<proteinExistence type="predicted"/>
<accession>A0ABR3KHR3</accession>
<evidence type="ECO:0000313" key="1">
    <source>
        <dbReference type="EMBL" id="KAL1238526.1"/>
    </source>
</evidence>
<protein>
    <submittedName>
        <fullName evidence="1">Diaminopimelate decarboxylase</fullName>
    </submittedName>
</protein>
<name>A0ABR3KHR3_TRISP</name>
<keyword evidence="2" id="KW-1185">Reference proteome</keyword>